<comment type="caution">
    <text evidence="2">The sequence shown here is derived from an EMBL/GenBank/DDBJ whole genome shotgun (WGS) entry which is preliminary data.</text>
</comment>
<gene>
    <name evidence="2" type="ORF">V3H18_15370</name>
</gene>
<proteinExistence type="predicted"/>
<keyword evidence="3" id="KW-1185">Reference proteome</keyword>
<feature type="region of interest" description="Disordered" evidence="1">
    <location>
        <begin position="19"/>
        <end position="53"/>
    </location>
</feature>
<feature type="non-terminal residue" evidence="2">
    <location>
        <position position="1"/>
    </location>
</feature>
<evidence type="ECO:0000313" key="2">
    <source>
        <dbReference type="EMBL" id="MEF3367913.1"/>
    </source>
</evidence>
<sequence length="155" mass="15895">RTARRTLALPLDLLPAPSIMAGVSERRSSPAAPPSPKRAASDADIAALPPPAPPLGIPNCAGDVLRLANYAARVAEGVAAGPNDDLMLFTANGQPTDNLAKAMANMAAVEIGPARPREGLIRTAVAQLRRMLAEPTKPAAADTRRESPGGKQAGP</sequence>
<dbReference type="Proteomes" id="UP001350748">
    <property type="component" value="Unassembled WGS sequence"/>
</dbReference>
<evidence type="ECO:0000256" key="1">
    <source>
        <dbReference type="SAM" id="MobiDB-lite"/>
    </source>
</evidence>
<organism evidence="2 3">
    <name type="scientific">Methylocystis borbori</name>
    <dbReference type="NCBI Taxonomy" id="3118750"/>
    <lineage>
        <taxon>Bacteria</taxon>
        <taxon>Pseudomonadati</taxon>
        <taxon>Pseudomonadota</taxon>
        <taxon>Alphaproteobacteria</taxon>
        <taxon>Hyphomicrobiales</taxon>
        <taxon>Methylocystaceae</taxon>
        <taxon>Methylocystis</taxon>
    </lineage>
</organism>
<dbReference type="EMBL" id="JAZHYN010000065">
    <property type="protein sequence ID" value="MEF3367913.1"/>
    <property type="molecule type" value="Genomic_DNA"/>
</dbReference>
<protein>
    <submittedName>
        <fullName evidence="2">Uncharacterized protein</fullName>
    </submittedName>
</protein>
<name>A0ABU7XMY0_9HYPH</name>
<evidence type="ECO:0000313" key="3">
    <source>
        <dbReference type="Proteomes" id="UP001350748"/>
    </source>
</evidence>
<feature type="region of interest" description="Disordered" evidence="1">
    <location>
        <begin position="133"/>
        <end position="155"/>
    </location>
</feature>
<accession>A0ABU7XMY0</accession>
<reference evidence="2 3" key="1">
    <citation type="submission" date="2024-02" db="EMBL/GenBank/DDBJ databases">
        <authorList>
            <person name="Grouzdev D."/>
        </authorList>
    </citation>
    <scope>NUCLEOTIDE SEQUENCE [LARGE SCALE GENOMIC DNA]</scope>
    <source>
        <strain evidence="2 3">9N</strain>
    </source>
</reference>